<dbReference type="OrthoDB" id="9800070at2"/>
<gene>
    <name evidence="3" type="ORF">FDK22_11940</name>
</gene>
<dbReference type="RefSeq" id="WP_138153202.1">
    <property type="nucleotide sequence ID" value="NZ_VANU01000005.1"/>
</dbReference>
<protein>
    <recommendedName>
        <fullName evidence="2">Zona occludens toxin N-terminal domain-containing protein</fullName>
    </recommendedName>
</protein>
<dbReference type="Pfam" id="PF05707">
    <property type="entry name" value="Zot"/>
    <property type="match status" value="1"/>
</dbReference>
<evidence type="ECO:0000259" key="2">
    <source>
        <dbReference type="Pfam" id="PF05707"/>
    </source>
</evidence>
<evidence type="ECO:0000313" key="4">
    <source>
        <dbReference type="Proteomes" id="UP000308901"/>
    </source>
</evidence>
<keyword evidence="4" id="KW-1185">Reference proteome</keyword>
<dbReference type="AlphaFoldDB" id="A0A5R8XZ51"/>
<dbReference type="Proteomes" id="UP000308901">
    <property type="component" value="Unassembled WGS sequence"/>
</dbReference>
<dbReference type="InterPro" id="IPR008900">
    <property type="entry name" value="Zot_N"/>
</dbReference>
<feature type="transmembrane region" description="Helical" evidence="1">
    <location>
        <begin position="215"/>
        <end position="240"/>
    </location>
</feature>
<organism evidence="3 4">
    <name type="scientific">Arcobacter arenosus</name>
    <dbReference type="NCBI Taxonomy" id="2576037"/>
    <lineage>
        <taxon>Bacteria</taxon>
        <taxon>Pseudomonadati</taxon>
        <taxon>Campylobacterota</taxon>
        <taxon>Epsilonproteobacteria</taxon>
        <taxon>Campylobacterales</taxon>
        <taxon>Arcobacteraceae</taxon>
        <taxon>Arcobacter</taxon>
    </lineage>
</organism>
<sequence>MVTFITGFPGSGKSYYEIDKIYNIMSKNHDLSKNIEVIYTNINGIKLDKFPQNGIELKKLNIDEFYKYLEQSFSLYDLYKNSDNVDEHLIKHSKEKGYFNCLIVFDECHDFLSNQDRVKIYWLTYHRHLHHEIDLLTQNKGLINSKYRAIPEIFIEAQPRSKKLFSNTLTYKHYASFAMRKNDLFNKSSIKTRKEVFDLYTSGNTSKQKSIVKKFILIVFIGLLIAGVLFYNLLLSFNFFENTDKKEDTLNIETQKLEKISNIPTNQNFQRVQNNTDIKNFDKYVLKVVFDSREGYFIFNNYYSVIHFRKFLKETNSKVLSKYSLIANKKYKLSHLYISTNDESLKKFFVLPKIKKNQKNLDDIKINF</sequence>
<name>A0A5R8XZ51_9BACT</name>
<feature type="domain" description="Zona occludens toxin N-terminal" evidence="2">
    <location>
        <begin position="1"/>
        <end position="205"/>
    </location>
</feature>
<evidence type="ECO:0000256" key="1">
    <source>
        <dbReference type="SAM" id="Phobius"/>
    </source>
</evidence>
<proteinExistence type="predicted"/>
<dbReference type="EMBL" id="VANU01000005">
    <property type="protein sequence ID" value="TLP36948.1"/>
    <property type="molecule type" value="Genomic_DNA"/>
</dbReference>
<evidence type="ECO:0000313" key="3">
    <source>
        <dbReference type="EMBL" id="TLP36948.1"/>
    </source>
</evidence>
<comment type="caution">
    <text evidence="3">The sequence shown here is derived from an EMBL/GenBank/DDBJ whole genome shotgun (WGS) entry which is preliminary data.</text>
</comment>
<dbReference type="Gene3D" id="3.40.50.300">
    <property type="entry name" value="P-loop containing nucleotide triphosphate hydrolases"/>
    <property type="match status" value="1"/>
</dbReference>
<reference evidence="3 4" key="1">
    <citation type="submission" date="2019-05" db="EMBL/GenBank/DDBJ databases">
        <title>Arcobacter sp. nov., isolated from sea sediment.</title>
        <authorList>
            <person name="Kim W."/>
        </authorList>
    </citation>
    <scope>NUCLEOTIDE SEQUENCE [LARGE SCALE GENOMIC DNA]</scope>
    <source>
        <strain evidence="3 4">CAU 1517</strain>
    </source>
</reference>
<keyword evidence="1" id="KW-0812">Transmembrane</keyword>
<dbReference type="InterPro" id="IPR027417">
    <property type="entry name" value="P-loop_NTPase"/>
</dbReference>
<keyword evidence="1" id="KW-1133">Transmembrane helix</keyword>
<keyword evidence="1" id="KW-0472">Membrane</keyword>
<accession>A0A5R8XZ51</accession>